<accession>A0A8R7P969</accession>
<proteinExistence type="predicted"/>
<dbReference type="EnsemblPlants" id="TuG1812G0200000388.01.T01">
    <property type="protein sequence ID" value="TuG1812G0200000388.01.T01.cds293786"/>
    <property type="gene ID" value="TuG1812G0200000388.01"/>
</dbReference>
<evidence type="ECO:0000313" key="1">
    <source>
        <dbReference type="EnsemblPlants" id="TuG1812G0200000388.01.T01.cds293786"/>
    </source>
</evidence>
<dbReference type="Proteomes" id="UP000015106">
    <property type="component" value="Chromosome 2"/>
</dbReference>
<sequence length="22" mass="2506">MYQASKPYPTDSVALKQNILHT</sequence>
<keyword evidence="2" id="KW-1185">Reference proteome</keyword>
<protein>
    <submittedName>
        <fullName evidence="1">Uncharacterized protein</fullName>
    </submittedName>
</protein>
<dbReference type="AlphaFoldDB" id="A0A8R7P969"/>
<reference evidence="1" key="2">
    <citation type="submission" date="2018-03" db="EMBL/GenBank/DDBJ databases">
        <title>The Triticum urartu genome reveals the dynamic nature of wheat genome evolution.</title>
        <authorList>
            <person name="Ling H."/>
            <person name="Ma B."/>
            <person name="Shi X."/>
            <person name="Liu H."/>
            <person name="Dong L."/>
            <person name="Sun H."/>
            <person name="Cao Y."/>
            <person name="Gao Q."/>
            <person name="Zheng S."/>
            <person name="Li Y."/>
            <person name="Yu Y."/>
            <person name="Du H."/>
            <person name="Qi M."/>
            <person name="Li Y."/>
            <person name="Yu H."/>
            <person name="Cui Y."/>
            <person name="Wang N."/>
            <person name="Chen C."/>
            <person name="Wu H."/>
            <person name="Zhao Y."/>
            <person name="Zhang J."/>
            <person name="Li Y."/>
            <person name="Zhou W."/>
            <person name="Zhang B."/>
            <person name="Hu W."/>
            <person name="Eijk M."/>
            <person name="Tang J."/>
            <person name="Witsenboer H."/>
            <person name="Zhao S."/>
            <person name="Li Z."/>
            <person name="Zhang A."/>
            <person name="Wang D."/>
            <person name="Liang C."/>
        </authorList>
    </citation>
    <scope>NUCLEOTIDE SEQUENCE [LARGE SCALE GENOMIC DNA]</scope>
    <source>
        <strain evidence="1">cv. G1812</strain>
    </source>
</reference>
<name>A0A8R7P969_TRIUA</name>
<reference evidence="2" key="1">
    <citation type="journal article" date="2013" name="Nature">
        <title>Draft genome of the wheat A-genome progenitor Triticum urartu.</title>
        <authorList>
            <person name="Ling H.Q."/>
            <person name="Zhao S."/>
            <person name="Liu D."/>
            <person name="Wang J."/>
            <person name="Sun H."/>
            <person name="Zhang C."/>
            <person name="Fan H."/>
            <person name="Li D."/>
            <person name="Dong L."/>
            <person name="Tao Y."/>
            <person name="Gao C."/>
            <person name="Wu H."/>
            <person name="Li Y."/>
            <person name="Cui Y."/>
            <person name="Guo X."/>
            <person name="Zheng S."/>
            <person name="Wang B."/>
            <person name="Yu K."/>
            <person name="Liang Q."/>
            <person name="Yang W."/>
            <person name="Lou X."/>
            <person name="Chen J."/>
            <person name="Feng M."/>
            <person name="Jian J."/>
            <person name="Zhang X."/>
            <person name="Luo G."/>
            <person name="Jiang Y."/>
            <person name="Liu J."/>
            <person name="Wang Z."/>
            <person name="Sha Y."/>
            <person name="Zhang B."/>
            <person name="Wu H."/>
            <person name="Tang D."/>
            <person name="Shen Q."/>
            <person name="Xue P."/>
            <person name="Zou S."/>
            <person name="Wang X."/>
            <person name="Liu X."/>
            <person name="Wang F."/>
            <person name="Yang Y."/>
            <person name="An X."/>
            <person name="Dong Z."/>
            <person name="Zhang K."/>
            <person name="Zhang X."/>
            <person name="Luo M.C."/>
            <person name="Dvorak J."/>
            <person name="Tong Y."/>
            <person name="Wang J."/>
            <person name="Yang H."/>
            <person name="Li Z."/>
            <person name="Wang D."/>
            <person name="Zhang A."/>
            <person name="Wang J."/>
        </authorList>
    </citation>
    <scope>NUCLEOTIDE SEQUENCE</scope>
    <source>
        <strain evidence="2">cv. G1812</strain>
    </source>
</reference>
<evidence type="ECO:0000313" key="2">
    <source>
        <dbReference type="Proteomes" id="UP000015106"/>
    </source>
</evidence>
<organism evidence="1 2">
    <name type="scientific">Triticum urartu</name>
    <name type="common">Red wild einkorn</name>
    <name type="synonym">Crithodium urartu</name>
    <dbReference type="NCBI Taxonomy" id="4572"/>
    <lineage>
        <taxon>Eukaryota</taxon>
        <taxon>Viridiplantae</taxon>
        <taxon>Streptophyta</taxon>
        <taxon>Embryophyta</taxon>
        <taxon>Tracheophyta</taxon>
        <taxon>Spermatophyta</taxon>
        <taxon>Magnoliopsida</taxon>
        <taxon>Liliopsida</taxon>
        <taxon>Poales</taxon>
        <taxon>Poaceae</taxon>
        <taxon>BOP clade</taxon>
        <taxon>Pooideae</taxon>
        <taxon>Triticodae</taxon>
        <taxon>Triticeae</taxon>
        <taxon>Triticinae</taxon>
        <taxon>Triticum</taxon>
    </lineage>
</organism>
<reference evidence="1" key="3">
    <citation type="submission" date="2022-06" db="UniProtKB">
        <authorList>
            <consortium name="EnsemblPlants"/>
        </authorList>
    </citation>
    <scope>IDENTIFICATION</scope>
</reference>
<dbReference type="Gramene" id="TuG1812G0200000388.01.T01">
    <property type="protein sequence ID" value="TuG1812G0200000388.01.T01.cds293786"/>
    <property type="gene ID" value="TuG1812G0200000388.01"/>
</dbReference>